<proteinExistence type="predicted"/>
<reference evidence="2 3" key="1">
    <citation type="journal article" date="2014" name="Mol. Plant">
        <title>Chromosome Scale Genome Assembly and Transcriptome Profiling of Nannochloropsis gaditana in Nitrogen Depletion.</title>
        <authorList>
            <person name="Corteggiani Carpinelli E."/>
            <person name="Telatin A."/>
            <person name="Vitulo N."/>
            <person name="Forcato C."/>
            <person name="D'Angelo M."/>
            <person name="Schiavon R."/>
            <person name="Vezzi A."/>
            <person name="Giacometti G.M."/>
            <person name="Morosinotto T."/>
            <person name="Valle G."/>
        </authorList>
    </citation>
    <scope>NUCLEOTIDE SEQUENCE [LARGE SCALE GENOMIC DNA]</scope>
    <source>
        <strain evidence="2 3">B-31</strain>
    </source>
</reference>
<dbReference type="OrthoDB" id="10599299at2759"/>
<sequence length="310" mass="34622">MWGQETWRPADGEEGEMEDRREERLPEGFAELISLVEKASVDGVSFQDLCRDMASIRAALQEGVTGLNHEGKPDDGIGENVVRSCLDEGIRRGHVLRVPSFFGPRFVSRTQATPWMMVAAPGSATDGTVEDADMSPGLDAVSASGTASIPDHSSKRRQKESFPATRLALPWLTIPDGQLHVFLLLRALRSLIAAIHTHPGMSWTAVRSDYLPMFSFSEVLLLLRACVAARVLELKRAAWKRLSARQGPNLQFHRTIMRRKTRTEILGWKGCRHIRKRAKFVHQVVHMRAGREDASVFDKSISVSKVSRTM</sequence>
<evidence type="ECO:0000313" key="3">
    <source>
        <dbReference type="Proteomes" id="UP000019335"/>
    </source>
</evidence>
<keyword evidence="3" id="KW-1185">Reference proteome</keyword>
<dbReference type="AlphaFoldDB" id="W7TFY6"/>
<accession>W7TFY6</accession>
<feature type="region of interest" description="Disordered" evidence="1">
    <location>
        <begin position="126"/>
        <end position="161"/>
    </location>
</feature>
<name>W7TFY6_9STRA</name>
<gene>
    <name evidence="2" type="ORF">Naga_100049g9</name>
</gene>
<dbReference type="Proteomes" id="UP000019335">
    <property type="component" value="Chromosome 12"/>
</dbReference>
<dbReference type="EMBL" id="AZIL01001061">
    <property type="protein sequence ID" value="EWM25032.1"/>
    <property type="molecule type" value="Genomic_DNA"/>
</dbReference>
<feature type="region of interest" description="Disordered" evidence="1">
    <location>
        <begin position="1"/>
        <end position="23"/>
    </location>
</feature>
<organism evidence="2 3">
    <name type="scientific">Nannochloropsis gaditana</name>
    <dbReference type="NCBI Taxonomy" id="72520"/>
    <lineage>
        <taxon>Eukaryota</taxon>
        <taxon>Sar</taxon>
        <taxon>Stramenopiles</taxon>
        <taxon>Ochrophyta</taxon>
        <taxon>Eustigmatophyceae</taxon>
        <taxon>Eustigmatales</taxon>
        <taxon>Monodopsidaceae</taxon>
        <taxon>Nannochloropsis</taxon>
    </lineage>
</organism>
<protein>
    <submittedName>
        <fullName evidence="2">Uncharacterized protein</fullName>
    </submittedName>
</protein>
<comment type="caution">
    <text evidence="2">The sequence shown here is derived from an EMBL/GenBank/DDBJ whole genome shotgun (WGS) entry which is preliminary data.</text>
</comment>
<evidence type="ECO:0000313" key="2">
    <source>
        <dbReference type="EMBL" id="EWM25032.1"/>
    </source>
</evidence>
<evidence type="ECO:0000256" key="1">
    <source>
        <dbReference type="SAM" id="MobiDB-lite"/>
    </source>
</evidence>